<accession>A0AAW5SZS2</accession>
<dbReference type="EMBL" id="JACKVC010000010">
    <property type="protein sequence ID" value="MCV7388045.1"/>
    <property type="molecule type" value="Genomic_DNA"/>
</dbReference>
<evidence type="ECO:0000313" key="1">
    <source>
        <dbReference type="EMBL" id="MCV7388045.1"/>
    </source>
</evidence>
<dbReference type="CDD" id="cd00586">
    <property type="entry name" value="4HBT"/>
    <property type="match status" value="1"/>
</dbReference>
<comment type="caution">
    <text evidence="1">The sequence shown here is derived from an EMBL/GenBank/DDBJ whole genome shotgun (WGS) entry which is preliminary data.</text>
</comment>
<dbReference type="Proteomes" id="UP001141659">
    <property type="component" value="Unassembled WGS sequence"/>
</dbReference>
<evidence type="ECO:0000313" key="2">
    <source>
        <dbReference type="Proteomes" id="UP001141659"/>
    </source>
</evidence>
<dbReference type="SUPFAM" id="SSF54637">
    <property type="entry name" value="Thioesterase/thiol ester dehydrase-isomerase"/>
    <property type="match status" value="1"/>
</dbReference>
<dbReference type="Gene3D" id="3.10.129.10">
    <property type="entry name" value="Hotdog Thioesterase"/>
    <property type="match status" value="1"/>
</dbReference>
<gene>
    <name evidence="1" type="ORF">H5P34_08300</name>
</gene>
<dbReference type="RefSeq" id="WP_036446931.1">
    <property type="nucleotide sequence ID" value="NZ_JACKVC010000010.1"/>
</dbReference>
<dbReference type="Pfam" id="PF13279">
    <property type="entry name" value="4HBT_2"/>
    <property type="match status" value="1"/>
</dbReference>
<proteinExistence type="predicted"/>
<reference evidence="1" key="2">
    <citation type="journal article" date="2022" name="BMC Genomics">
        <title>Comparative genome analysis of mycobacteria focusing on tRNA and non-coding RNA.</title>
        <authorList>
            <person name="Behra P.R.K."/>
            <person name="Pettersson B.M.F."/>
            <person name="Ramesh M."/>
            <person name="Das S."/>
            <person name="Dasgupta S."/>
            <person name="Kirsebom L.A."/>
        </authorList>
    </citation>
    <scope>NUCLEOTIDE SEQUENCE</scope>
    <source>
        <strain evidence="1">DSM 44242</strain>
    </source>
</reference>
<organism evidence="1 2">
    <name type="scientific">Mycolicibacterium porcinum</name>
    <dbReference type="NCBI Taxonomy" id="39693"/>
    <lineage>
        <taxon>Bacteria</taxon>
        <taxon>Bacillati</taxon>
        <taxon>Actinomycetota</taxon>
        <taxon>Actinomycetes</taxon>
        <taxon>Mycobacteriales</taxon>
        <taxon>Mycobacteriaceae</taxon>
        <taxon>Mycolicibacterium</taxon>
    </lineage>
</organism>
<sequence>MSQDGSGVFQQVDRLHPKQSDIAMYPITVDMQVRYADIDAYGHINNLAIESLHEDVRARMNAVALPGTYDPQQGQLRLVSAQNVVNFLAETLWPNTFRTAIGVGEVGTSSFVASSAVFLGDQCISLCDTVLVAVDDDGPCPLPSDTRAQLQSMMLRQDERG</sequence>
<reference evidence="1" key="1">
    <citation type="submission" date="2020-07" db="EMBL/GenBank/DDBJ databases">
        <authorList>
            <person name="Pettersson B.M.F."/>
            <person name="Behra P.R.K."/>
            <person name="Ramesh M."/>
            <person name="Das S."/>
            <person name="Dasgupta S."/>
            <person name="Kirsebom L.A."/>
        </authorList>
    </citation>
    <scope>NUCLEOTIDE SEQUENCE</scope>
    <source>
        <strain evidence="1">DSM 44242</strain>
    </source>
</reference>
<protein>
    <submittedName>
        <fullName evidence="1">Acyl-CoA thioesterase</fullName>
    </submittedName>
</protein>
<name>A0AAW5SZS2_9MYCO</name>
<dbReference type="AlphaFoldDB" id="A0AAW5SZS2"/>
<dbReference type="InterPro" id="IPR029069">
    <property type="entry name" value="HotDog_dom_sf"/>
</dbReference>